<evidence type="ECO:0000256" key="3">
    <source>
        <dbReference type="ARBA" id="ARBA00022630"/>
    </source>
</evidence>
<dbReference type="Gene3D" id="3.50.50.60">
    <property type="entry name" value="FAD/NAD(P)-binding domain"/>
    <property type="match status" value="1"/>
</dbReference>
<dbReference type="PIRSF" id="PIRSF000137">
    <property type="entry name" value="Alcohol_oxidase"/>
    <property type="match status" value="1"/>
</dbReference>
<evidence type="ECO:0000256" key="4">
    <source>
        <dbReference type="ARBA" id="ARBA00022827"/>
    </source>
</evidence>
<evidence type="ECO:0000313" key="8">
    <source>
        <dbReference type="EMBL" id="MDA5399152.1"/>
    </source>
</evidence>
<keyword evidence="9" id="KW-1185">Reference proteome</keyword>
<dbReference type="Proteomes" id="UP001151234">
    <property type="component" value="Unassembled WGS sequence"/>
</dbReference>
<dbReference type="Pfam" id="PF00732">
    <property type="entry name" value="GMC_oxred_N"/>
    <property type="match status" value="1"/>
</dbReference>
<dbReference type="InterPro" id="IPR000172">
    <property type="entry name" value="GMC_OxRdtase_N"/>
</dbReference>
<protein>
    <submittedName>
        <fullName evidence="8">Choline dehydrogenase</fullName>
        <ecNumber evidence="8">1.1.99.1</ecNumber>
    </submittedName>
</protein>
<comment type="cofactor">
    <cofactor evidence="1">
        <name>FAD</name>
        <dbReference type="ChEBI" id="CHEBI:57692"/>
    </cofactor>
</comment>
<sequence>MYDYVIVGGGSAGCALAARLSEDPNKTVCLLEAGGDSKGLLFRMPVGAAAMLSGWPFKINNWAYETVPQPGLNGRKGYQPRGKALGGSSGINAMLYVRGHRTDYDHWADIGCDGWSFEDVLPYFRVAENNERGGDVSHGADGPLHVCDQRSPRPISSAFLEAAIACQHKYTDDFNGEEQEGVGLYQVTQFHDRDRNGERCSAAAAYVYPNKNRPNLTVITRAHATRVLFDGKRAIGVAYSQGSKQLTVRARQEVILSGGAFNSPQLLMLSGIGPADELRNHGIGVVHELPGVGRNLQDHLDYVFLTESGDTDLVGLSFRALGKKIAAAAEWAKTGHGLLASPFSEAGAFLKTDPRLERPDIQLHFVVAMLDNHSRTLHFGHGYSCHVCVLRPHSRGSVGLSDSNPISQPRIDPCFLADKRDEDALLGGVKLTRQILEAPALQPYRKRDIYPYSGLSDEELREDIRARADTVYHPVGTCKMGTDNMAVVDPRLKVRGLEGLRVVDASIMPTIIGGNTNAPAIMIAEKAADMIRADAK</sequence>
<gene>
    <name evidence="8" type="ORF">OQ273_11260</name>
</gene>
<dbReference type="NCBIfam" id="NF002550">
    <property type="entry name" value="PRK02106.1"/>
    <property type="match status" value="1"/>
</dbReference>
<dbReference type="PANTHER" id="PTHR11552:SF147">
    <property type="entry name" value="CHOLINE DEHYDROGENASE, MITOCHONDRIAL"/>
    <property type="match status" value="1"/>
</dbReference>
<keyword evidence="8" id="KW-0560">Oxidoreductase</keyword>
<dbReference type="GO" id="GO:0050660">
    <property type="term" value="F:flavin adenine dinucleotide binding"/>
    <property type="evidence" value="ECO:0007669"/>
    <property type="project" value="InterPro"/>
</dbReference>
<dbReference type="InterPro" id="IPR036188">
    <property type="entry name" value="FAD/NAD-bd_sf"/>
</dbReference>
<reference evidence="8" key="1">
    <citation type="submission" date="2022-11" db="EMBL/GenBank/DDBJ databases">
        <title>Draft genome sequence of Hoeflea poritis E7-10 and Hoeflea prorocentri PM5-8, separated from scleractinian coral Porites lutea and marine dinoflagellate.</title>
        <authorList>
            <person name="Zhang G."/>
            <person name="Wei Q."/>
            <person name="Cai L."/>
        </authorList>
    </citation>
    <scope>NUCLEOTIDE SEQUENCE</scope>
    <source>
        <strain evidence="8">PM5-8</strain>
    </source>
</reference>
<dbReference type="AlphaFoldDB" id="A0A9X3UIN2"/>
<comment type="similarity">
    <text evidence="2 5">Belongs to the GMC oxidoreductase family.</text>
</comment>
<dbReference type="InterPro" id="IPR012132">
    <property type="entry name" value="GMC_OxRdtase"/>
</dbReference>
<evidence type="ECO:0000313" key="9">
    <source>
        <dbReference type="Proteomes" id="UP001151234"/>
    </source>
</evidence>
<feature type="domain" description="Glucose-methanol-choline oxidoreductase N-terminal" evidence="7">
    <location>
        <begin position="259"/>
        <end position="273"/>
    </location>
</feature>
<dbReference type="EMBL" id="JAPJZI010000001">
    <property type="protein sequence ID" value="MDA5399152.1"/>
    <property type="molecule type" value="Genomic_DNA"/>
</dbReference>
<dbReference type="InterPro" id="IPR007867">
    <property type="entry name" value="GMC_OxRtase_C"/>
</dbReference>
<dbReference type="PANTHER" id="PTHR11552">
    <property type="entry name" value="GLUCOSE-METHANOL-CHOLINE GMC OXIDOREDUCTASE"/>
    <property type="match status" value="1"/>
</dbReference>
<dbReference type="PROSITE" id="PS00623">
    <property type="entry name" value="GMC_OXRED_1"/>
    <property type="match status" value="1"/>
</dbReference>
<dbReference type="SUPFAM" id="SSF51905">
    <property type="entry name" value="FAD/NAD(P)-binding domain"/>
    <property type="match status" value="1"/>
</dbReference>
<dbReference type="Gene3D" id="3.30.560.10">
    <property type="entry name" value="Glucose Oxidase, domain 3"/>
    <property type="match status" value="1"/>
</dbReference>
<dbReference type="RefSeq" id="WP_267990599.1">
    <property type="nucleotide sequence ID" value="NZ_JAPJZI010000001.1"/>
</dbReference>
<evidence type="ECO:0000256" key="1">
    <source>
        <dbReference type="ARBA" id="ARBA00001974"/>
    </source>
</evidence>
<proteinExistence type="inferred from homology"/>
<keyword evidence="3 5" id="KW-0285">Flavoprotein</keyword>
<evidence type="ECO:0000259" key="7">
    <source>
        <dbReference type="PROSITE" id="PS00624"/>
    </source>
</evidence>
<keyword evidence="4 5" id="KW-0274">FAD</keyword>
<evidence type="ECO:0000259" key="6">
    <source>
        <dbReference type="PROSITE" id="PS00623"/>
    </source>
</evidence>
<dbReference type="PROSITE" id="PS00624">
    <property type="entry name" value="GMC_OXRED_2"/>
    <property type="match status" value="1"/>
</dbReference>
<evidence type="ECO:0000256" key="5">
    <source>
        <dbReference type="RuleBase" id="RU003968"/>
    </source>
</evidence>
<comment type="caution">
    <text evidence="8">The sequence shown here is derived from an EMBL/GenBank/DDBJ whole genome shotgun (WGS) entry which is preliminary data.</text>
</comment>
<accession>A0A9X3UIN2</accession>
<dbReference type="GO" id="GO:0008812">
    <property type="term" value="F:choline dehydrogenase activity"/>
    <property type="evidence" value="ECO:0007669"/>
    <property type="project" value="UniProtKB-EC"/>
</dbReference>
<name>A0A9X3UIN2_9HYPH</name>
<evidence type="ECO:0000256" key="2">
    <source>
        <dbReference type="ARBA" id="ARBA00010790"/>
    </source>
</evidence>
<organism evidence="8 9">
    <name type="scientific">Hoeflea prorocentri</name>
    <dbReference type="NCBI Taxonomy" id="1922333"/>
    <lineage>
        <taxon>Bacteria</taxon>
        <taxon>Pseudomonadati</taxon>
        <taxon>Pseudomonadota</taxon>
        <taxon>Alphaproteobacteria</taxon>
        <taxon>Hyphomicrobiales</taxon>
        <taxon>Rhizobiaceae</taxon>
        <taxon>Hoeflea</taxon>
    </lineage>
</organism>
<dbReference type="SUPFAM" id="SSF54373">
    <property type="entry name" value="FAD-linked reductases, C-terminal domain"/>
    <property type="match status" value="1"/>
</dbReference>
<feature type="domain" description="Glucose-methanol-choline oxidoreductase N-terminal" evidence="6">
    <location>
        <begin position="82"/>
        <end position="105"/>
    </location>
</feature>
<dbReference type="EC" id="1.1.99.1" evidence="8"/>
<dbReference type="Pfam" id="PF05199">
    <property type="entry name" value="GMC_oxred_C"/>
    <property type="match status" value="1"/>
</dbReference>